<dbReference type="PRINTS" id="PR00946">
    <property type="entry name" value="HGSCAVENGER"/>
</dbReference>
<evidence type="ECO:0000259" key="2">
    <source>
        <dbReference type="PROSITE" id="PS50846"/>
    </source>
</evidence>
<name>A0A7Z8G428_CARDV</name>
<comment type="caution">
    <text evidence="3">The sequence shown here is derived from an EMBL/GenBank/DDBJ whole genome shotgun (WGS) entry which is preliminary data.</text>
</comment>
<reference evidence="3 4" key="1">
    <citation type="journal article" date="2018" name="Int. J. Food Microbiol.">
        <title>Growth of Carnobacterium spp. isolated from chilled vacuum-packaged meat under relevant acidic conditions.</title>
        <authorList>
            <person name="Zhang P."/>
            <person name="Badoni M."/>
            <person name="Ganzle M."/>
            <person name="Yang X."/>
        </authorList>
    </citation>
    <scope>NUCLEOTIDE SEQUENCE [LARGE SCALE GENOMIC DNA]</scope>
    <source>
        <strain evidence="3 4">B2</strain>
    </source>
</reference>
<proteinExistence type="predicted"/>
<dbReference type="FunFam" id="3.30.70.100:FF:000001">
    <property type="entry name" value="ATPase copper transporting beta"/>
    <property type="match status" value="1"/>
</dbReference>
<evidence type="ECO:0000313" key="3">
    <source>
        <dbReference type="EMBL" id="TFJ26283.1"/>
    </source>
</evidence>
<gene>
    <name evidence="3" type="ORF">CKN69_07665</name>
</gene>
<keyword evidence="1" id="KW-0479">Metal-binding</keyword>
<evidence type="ECO:0000256" key="1">
    <source>
        <dbReference type="ARBA" id="ARBA00022723"/>
    </source>
</evidence>
<organism evidence="3 4">
    <name type="scientific">Carnobacterium divergens</name>
    <name type="common">Lactobacillus divergens</name>
    <dbReference type="NCBI Taxonomy" id="2748"/>
    <lineage>
        <taxon>Bacteria</taxon>
        <taxon>Bacillati</taxon>
        <taxon>Bacillota</taxon>
        <taxon>Bacilli</taxon>
        <taxon>Lactobacillales</taxon>
        <taxon>Carnobacteriaceae</taxon>
        <taxon>Carnobacterium</taxon>
    </lineage>
</organism>
<dbReference type="AlphaFoldDB" id="A0A7Z8G428"/>
<dbReference type="Proteomes" id="UP000297938">
    <property type="component" value="Unassembled WGS sequence"/>
</dbReference>
<evidence type="ECO:0000313" key="4">
    <source>
        <dbReference type="Proteomes" id="UP000297938"/>
    </source>
</evidence>
<feature type="domain" description="HMA" evidence="2">
    <location>
        <begin position="2"/>
        <end position="68"/>
    </location>
</feature>
<dbReference type="InterPro" id="IPR001802">
    <property type="entry name" value="MerP/CopZ"/>
</dbReference>
<dbReference type="GO" id="GO:0046872">
    <property type="term" value="F:metal ion binding"/>
    <property type="evidence" value="ECO:0007669"/>
    <property type="project" value="UniProtKB-KW"/>
</dbReference>
<dbReference type="EMBL" id="NRPP01000013">
    <property type="protein sequence ID" value="TFJ26283.1"/>
    <property type="molecule type" value="Genomic_DNA"/>
</dbReference>
<dbReference type="Pfam" id="PF00403">
    <property type="entry name" value="HMA"/>
    <property type="match status" value="1"/>
</dbReference>
<dbReference type="InterPro" id="IPR017969">
    <property type="entry name" value="Heavy-metal-associated_CS"/>
</dbReference>
<dbReference type="InterPro" id="IPR006121">
    <property type="entry name" value="HMA_dom"/>
</dbReference>
<protein>
    <submittedName>
        <fullName evidence="3">Copper-binding protein</fullName>
    </submittedName>
</protein>
<accession>A0A7Z8G428</accession>
<dbReference type="Gene3D" id="3.30.70.100">
    <property type="match status" value="1"/>
</dbReference>
<sequence length="71" mass="7841">MTKTILKIKGMSCEHCVKTVTDCLSEQDGVEKVKVHLKKGEAKVIFDDLLQTSEKLSDIVTLAGYESSVLK</sequence>
<dbReference type="SUPFAM" id="SSF55008">
    <property type="entry name" value="HMA, heavy metal-associated domain"/>
    <property type="match status" value="1"/>
</dbReference>
<dbReference type="PROSITE" id="PS01047">
    <property type="entry name" value="HMA_1"/>
    <property type="match status" value="1"/>
</dbReference>
<dbReference type="PROSITE" id="PS50846">
    <property type="entry name" value="HMA_2"/>
    <property type="match status" value="1"/>
</dbReference>
<dbReference type="RefSeq" id="WP_135026092.1">
    <property type="nucleotide sequence ID" value="NZ_CBCPJQ010000001.1"/>
</dbReference>
<dbReference type="CDD" id="cd00371">
    <property type="entry name" value="HMA"/>
    <property type="match status" value="1"/>
</dbReference>
<dbReference type="InterPro" id="IPR036163">
    <property type="entry name" value="HMA_dom_sf"/>
</dbReference>